<dbReference type="AlphaFoldDB" id="A0AAN9J1S6"/>
<dbReference type="InterPro" id="IPR036406">
    <property type="entry name" value="Coprogen_oxidase_aer_sf"/>
</dbReference>
<dbReference type="GO" id="GO:0004109">
    <property type="term" value="F:coproporphyrinogen oxidase activity"/>
    <property type="evidence" value="ECO:0007669"/>
    <property type="project" value="UniProtKB-EC"/>
</dbReference>
<evidence type="ECO:0000313" key="3">
    <source>
        <dbReference type="Proteomes" id="UP001372338"/>
    </source>
</evidence>
<comment type="catalytic activity">
    <reaction evidence="1">
        <text>coproporphyrinogen III + O2 + 2 H(+) = protoporphyrinogen IX + 2 CO2 + 2 H2O</text>
        <dbReference type="Rhea" id="RHEA:18257"/>
        <dbReference type="ChEBI" id="CHEBI:15377"/>
        <dbReference type="ChEBI" id="CHEBI:15378"/>
        <dbReference type="ChEBI" id="CHEBI:15379"/>
        <dbReference type="ChEBI" id="CHEBI:16526"/>
        <dbReference type="ChEBI" id="CHEBI:57307"/>
        <dbReference type="ChEBI" id="CHEBI:57309"/>
        <dbReference type="EC" id="1.3.3.3"/>
    </reaction>
</comment>
<gene>
    <name evidence="2" type="ORF">RIF29_04283</name>
</gene>
<evidence type="ECO:0000256" key="1">
    <source>
        <dbReference type="ARBA" id="ARBA00049102"/>
    </source>
</evidence>
<protein>
    <submittedName>
        <fullName evidence="2">Uncharacterized protein</fullName>
    </submittedName>
</protein>
<proteinExistence type="predicted"/>
<dbReference type="EMBL" id="JAYWIO010000001">
    <property type="protein sequence ID" value="KAK7290101.1"/>
    <property type="molecule type" value="Genomic_DNA"/>
</dbReference>
<dbReference type="Gene3D" id="3.40.1500.10">
    <property type="entry name" value="Coproporphyrinogen III oxidase, aerobic"/>
    <property type="match status" value="1"/>
</dbReference>
<sequence length="92" mass="10815">MNLLFSHIRSQSCQRCFYVSTGGNVYLPVTIGHNWSELQILQTLKGACDKFDLTFYPRFKKECDDYFFIKIPEEGSEERKLLDVCIKPKEWA</sequence>
<dbReference type="Pfam" id="PF01218">
    <property type="entry name" value="Coprogen_oxidas"/>
    <property type="match status" value="1"/>
</dbReference>
<keyword evidence="3" id="KW-1185">Reference proteome</keyword>
<organism evidence="2 3">
    <name type="scientific">Crotalaria pallida</name>
    <name type="common">Smooth rattlebox</name>
    <name type="synonym">Crotalaria striata</name>
    <dbReference type="NCBI Taxonomy" id="3830"/>
    <lineage>
        <taxon>Eukaryota</taxon>
        <taxon>Viridiplantae</taxon>
        <taxon>Streptophyta</taxon>
        <taxon>Embryophyta</taxon>
        <taxon>Tracheophyta</taxon>
        <taxon>Spermatophyta</taxon>
        <taxon>Magnoliopsida</taxon>
        <taxon>eudicotyledons</taxon>
        <taxon>Gunneridae</taxon>
        <taxon>Pentapetalae</taxon>
        <taxon>rosids</taxon>
        <taxon>fabids</taxon>
        <taxon>Fabales</taxon>
        <taxon>Fabaceae</taxon>
        <taxon>Papilionoideae</taxon>
        <taxon>50 kb inversion clade</taxon>
        <taxon>genistoids sensu lato</taxon>
        <taxon>core genistoids</taxon>
        <taxon>Crotalarieae</taxon>
        <taxon>Crotalaria</taxon>
    </lineage>
</organism>
<dbReference type="GO" id="GO:0006779">
    <property type="term" value="P:porphyrin-containing compound biosynthetic process"/>
    <property type="evidence" value="ECO:0007669"/>
    <property type="project" value="InterPro"/>
</dbReference>
<dbReference type="SUPFAM" id="SSF102886">
    <property type="entry name" value="Coproporphyrinogen III oxidase"/>
    <property type="match status" value="1"/>
</dbReference>
<reference evidence="2 3" key="1">
    <citation type="submission" date="2024-01" db="EMBL/GenBank/DDBJ databases">
        <title>The genomes of 5 underutilized Papilionoideae crops provide insights into root nodulation and disease resistanc.</title>
        <authorList>
            <person name="Yuan L."/>
        </authorList>
    </citation>
    <scope>NUCLEOTIDE SEQUENCE [LARGE SCALE GENOMIC DNA]</scope>
    <source>
        <strain evidence="2">ZHUSHIDOU_FW_LH</strain>
        <tissue evidence="2">Leaf</tissue>
    </source>
</reference>
<dbReference type="InterPro" id="IPR001260">
    <property type="entry name" value="Coprogen_oxidase_aer"/>
</dbReference>
<name>A0AAN9J1S6_CROPI</name>
<accession>A0AAN9J1S6</accession>
<comment type="caution">
    <text evidence="2">The sequence shown here is derived from an EMBL/GenBank/DDBJ whole genome shotgun (WGS) entry which is preliminary data.</text>
</comment>
<dbReference type="Proteomes" id="UP001372338">
    <property type="component" value="Unassembled WGS sequence"/>
</dbReference>
<evidence type="ECO:0000313" key="2">
    <source>
        <dbReference type="EMBL" id="KAK7290101.1"/>
    </source>
</evidence>